<dbReference type="InterPro" id="IPR027381">
    <property type="entry name" value="LytR/CpsA/Psr_C"/>
</dbReference>
<feature type="region of interest" description="Disordered" evidence="1">
    <location>
        <begin position="58"/>
        <end position="85"/>
    </location>
</feature>
<evidence type="ECO:0000313" key="3">
    <source>
        <dbReference type="EMBL" id="OOK70740.1"/>
    </source>
</evidence>
<dbReference type="Proteomes" id="UP000189229">
    <property type="component" value="Unassembled WGS sequence"/>
</dbReference>
<dbReference type="Gene3D" id="3.30.70.2390">
    <property type="match status" value="1"/>
</dbReference>
<dbReference type="EMBL" id="MVBM01000006">
    <property type="protein sequence ID" value="OOK70740.1"/>
    <property type="molecule type" value="Genomic_DNA"/>
</dbReference>
<organism evidence="3 4">
    <name type="scientific">Mycobacterium kansasii</name>
    <dbReference type="NCBI Taxonomy" id="1768"/>
    <lineage>
        <taxon>Bacteria</taxon>
        <taxon>Bacillati</taxon>
        <taxon>Actinomycetota</taxon>
        <taxon>Actinomycetes</taxon>
        <taxon>Mycobacteriales</taxon>
        <taxon>Mycobacteriaceae</taxon>
        <taxon>Mycobacterium</taxon>
    </lineage>
</organism>
<dbReference type="Pfam" id="PF13399">
    <property type="entry name" value="LytR_C"/>
    <property type="match status" value="1"/>
</dbReference>
<comment type="caution">
    <text evidence="3">The sequence shown here is derived from an EMBL/GenBank/DDBJ whole genome shotgun (WGS) entry which is preliminary data.</text>
</comment>
<name>A0A1V3WUY0_MYCKA</name>
<feature type="domain" description="LytR/CpsA/Psr regulator C-terminal" evidence="2">
    <location>
        <begin position="8"/>
        <end position="56"/>
    </location>
</feature>
<dbReference type="AlphaFoldDB" id="A0A1V3WUY0"/>
<feature type="compositionally biased region" description="Polar residues" evidence="1">
    <location>
        <begin position="72"/>
        <end position="85"/>
    </location>
</feature>
<accession>A0A1V3WUY0</accession>
<gene>
    <name evidence="3" type="ORF">BZL30_6456</name>
</gene>
<evidence type="ECO:0000313" key="4">
    <source>
        <dbReference type="Proteomes" id="UP000189229"/>
    </source>
</evidence>
<evidence type="ECO:0000256" key="1">
    <source>
        <dbReference type="SAM" id="MobiDB-lite"/>
    </source>
</evidence>
<protein>
    <submittedName>
        <fullName evidence="3">LytR cell envelope-related transcriptional attenuator family protein</fullName>
    </submittedName>
</protein>
<sequence length="85" mass="9280">MITTSPQEITVQVSNGTSTAGLATTAANQLKRNGFNVMTPDDYPSSLKATTVFFSRAMSRPQQPWPRRSAIRKSSGSPGSDTWFR</sequence>
<evidence type="ECO:0000259" key="2">
    <source>
        <dbReference type="Pfam" id="PF13399"/>
    </source>
</evidence>
<proteinExistence type="predicted"/>
<reference evidence="3 4" key="1">
    <citation type="submission" date="2017-02" db="EMBL/GenBank/DDBJ databases">
        <title>Complete genome sequences of Mycobacterium kansasii strains isolated from rhesus macaques.</title>
        <authorList>
            <person name="Panda A."/>
            <person name="Nagaraj S."/>
            <person name="Zhao X."/>
            <person name="Tettelin H."/>
            <person name="Detolla L.J."/>
        </authorList>
    </citation>
    <scope>NUCLEOTIDE SEQUENCE [LARGE SCALE GENOMIC DNA]</scope>
    <source>
        <strain evidence="3 4">11-3813</strain>
    </source>
</reference>